<protein>
    <submittedName>
        <fullName evidence="1">Pseudouridine synthase</fullName>
    </submittedName>
</protein>
<comment type="caution">
    <text evidence="1">The sequence shown here is derived from an EMBL/GenBank/DDBJ whole genome shotgun (WGS) entry which is preliminary data.</text>
</comment>
<name>A0ACB8RTY9_9AGAM</name>
<dbReference type="Proteomes" id="UP000814033">
    <property type="component" value="Unassembled WGS sequence"/>
</dbReference>
<gene>
    <name evidence="1" type="ORF">FA95DRAFT_1558759</name>
</gene>
<sequence length="311" mass="34132">MSVVQTGLKAARDVSKRAFKDNQRHTRSSTTRHEIYVDRSVIVLNKPPGLAAQRTVAASSLKVADGTDFDGVLKDLRRRYDAEDIPFPVHRLDKSTTGALVLARTKAMSQELSQQFHSHDVNKSYLALVRGGAKTFPEKAGEIDGSMYIDDGRVSLKPSKDAEAKRARTGWEVLASSERAPVSLLRFQLHTGVKHQLRVHAASVLKAPILGDSLYGSPKLAPQIASATLVPEGRMFLHASSMSLIRYRRDGPHKRFRLGIVAPLPRDFVEVCRDLDIDFDEGDVEGGVYVDGERVDGGKVAGIDGAWVARP</sequence>
<reference evidence="1" key="2">
    <citation type="journal article" date="2022" name="New Phytol.">
        <title>Evolutionary transition to the ectomycorrhizal habit in the genomes of a hyperdiverse lineage of mushroom-forming fungi.</title>
        <authorList>
            <person name="Looney B."/>
            <person name="Miyauchi S."/>
            <person name="Morin E."/>
            <person name="Drula E."/>
            <person name="Courty P.E."/>
            <person name="Kohler A."/>
            <person name="Kuo A."/>
            <person name="LaButti K."/>
            <person name="Pangilinan J."/>
            <person name="Lipzen A."/>
            <person name="Riley R."/>
            <person name="Andreopoulos W."/>
            <person name="He G."/>
            <person name="Johnson J."/>
            <person name="Nolan M."/>
            <person name="Tritt A."/>
            <person name="Barry K.W."/>
            <person name="Grigoriev I.V."/>
            <person name="Nagy L.G."/>
            <person name="Hibbett D."/>
            <person name="Henrissat B."/>
            <person name="Matheny P.B."/>
            <person name="Labbe J."/>
            <person name="Martin F.M."/>
        </authorList>
    </citation>
    <scope>NUCLEOTIDE SEQUENCE</scope>
    <source>
        <strain evidence="1">FP105234-sp</strain>
    </source>
</reference>
<accession>A0ACB8RTY9</accession>
<reference evidence="1" key="1">
    <citation type="submission" date="2021-02" db="EMBL/GenBank/DDBJ databases">
        <authorList>
            <consortium name="DOE Joint Genome Institute"/>
            <person name="Ahrendt S."/>
            <person name="Looney B.P."/>
            <person name="Miyauchi S."/>
            <person name="Morin E."/>
            <person name="Drula E."/>
            <person name="Courty P.E."/>
            <person name="Chicoki N."/>
            <person name="Fauchery L."/>
            <person name="Kohler A."/>
            <person name="Kuo A."/>
            <person name="Labutti K."/>
            <person name="Pangilinan J."/>
            <person name="Lipzen A."/>
            <person name="Riley R."/>
            <person name="Andreopoulos W."/>
            <person name="He G."/>
            <person name="Johnson J."/>
            <person name="Barry K.W."/>
            <person name="Grigoriev I.V."/>
            <person name="Nagy L."/>
            <person name="Hibbett D."/>
            <person name="Henrissat B."/>
            <person name="Matheny P.B."/>
            <person name="Labbe J."/>
            <person name="Martin F."/>
        </authorList>
    </citation>
    <scope>NUCLEOTIDE SEQUENCE</scope>
    <source>
        <strain evidence="1">FP105234-sp</strain>
    </source>
</reference>
<proteinExistence type="predicted"/>
<evidence type="ECO:0000313" key="1">
    <source>
        <dbReference type="EMBL" id="KAI0047769.1"/>
    </source>
</evidence>
<keyword evidence="2" id="KW-1185">Reference proteome</keyword>
<evidence type="ECO:0000313" key="2">
    <source>
        <dbReference type="Proteomes" id="UP000814033"/>
    </source>
</evidence>
<organism evidence="1 2">
    <name type="scientific">Auriscalpium vulgare</name>
    <dbReference type="NCBI Taxonomy" id="40419"/>
    <lineage>
        <taxon>Eukaryota</taxon>
        <taxon>Fungi</taxon>
        <taxon>Dikarya</taxon>
        <taxon>Basidiomycota</taxon>
        <taxon>Agaricomycotina</taxon>
        <taxon>Agaricomycetes</taxon>
        <taxon>Russulales</taxon>
        <taxon>Auriscalpiaceae</taxon>
        <taxon>Auriscalpium</taxon>
    </lineage>
</organism>
<dbReference type="EMBL" id="MU275898">
    <property type="protein sequence ID" value="KAI0047769.1"/>
    <property type="molecule type" value="Genomic_DNA"/>
</dbReference>